<dbReference type="InterPro" id="IPR008271">
    <property type="entry name" value="Ser/Thr_kinase_AS"/>
</dbReference>
<dbReference type="InterPro" id="IPR000719">
    <property type="entry name" value="Prot_kinase_dom"/>
</dbReference>
<proteinExistence type="predicted"/>
<reference evidence="2 3" key="1">
    <citation type="submission" date="2016-11" db="EMBL/GenBank/DDBJ databases">
        <title>The macronuclear genome of Stentor coeruleus: a giant cell with tiny introns.</title>
        <authorList>
            <person name="Slabodnick M."/>
            <person name="Ruby J.G."/>
            <person name="Reiff S.B."/>
            <person name="Swart E.C."/>
            <person name="Gosai S."/>
            <person name="Prabakaran S."/>
            <person name="Witkowska E."/>
            <person name="Larue G.E."/>
            <person name="Fisher S."/>
            <person name="Freeman R.M."/>
            <person name="Gunawardena J."/>
            <person name="Chu W."/>
            <person name="Stover N.A."/>
            <person name="Gregory B.D."/>
            <person name="Nowacki M."/>
            <person name="Derisi J."/>
            <person name="Roy S.W."/>
            <person name="Marshall W.F."/>
            <person name="Sood P."/>
        </authorList>
    </citation>
    <scope>NUCLEOTIDE SEQUENCE [LARGE SCALE GENOMIC DNA]</scope>
    <source>
        <strain evidence="2">WM001</strain>
    </source>
</reference>
<keyword evidence="3" id="KW-1185">Reference proteome</keyword>
<gene>
    <name evidence="2" type="ORF">SteCoe_35971</name>
</gene>
<evidence type="ECO:0000259" key="1">
    <source>
        <dbReference type="PROSITE" id="PS50011"/>
    </source>
</evidence>
<dbReference type="PROSITE" id="PS50011">
    <property type="entry name" value="PROTEIN_KINASE_DOM"/>
    <property type="match status" value="1"/>
</dbReference>
<dbReference type="OrthoDB" id="308139at2759"/>
<accession>A0A1R2ARG0</accession>
<dbReference type="PANTHER" id="PTHR24362">
    <property type="entry name" value="SERINE/THREONINE-PROTEIN KINASE NEK"/>
    <property type="match status" value="1"/>
</dbReference>
<organism evidence="2 3">
    <name type="scientific">Stentor coeruleus</name>
    <dbReference type="NCBI Taxonomy" id="5963"/>
    <lineage>
        <taxon>Eukaryota</taxon>
        <taxon>Sar</taxon>
        <taxon>Alveolata</taxon>
        <taxon>Ciliophora</taxon>
        <taxon>Postciliodesmatophora</taxon>
        <taxon>Heterotrichea</taxon>
        <taxon>Heterotrichida</taxon>
        <taxon>Stentoridae</taxon>
        <taxon>Stentor</taxon>
    </lineage>
</organism>
<dbReference type="EMBL" id="MPUH01001586">
    <property type="protein sequence ID" value="OMJ67000.1"/>
    <property type="molecule type" value="Genomic_DNA"/>
</dbReference>
<dbReference type="Proteomes" id="UP000187209">
    <property type="component" value="Unassembled WGS sequence"/>
</dbReference>
<evidence type="ECO:0000313" key="3">
    <source>
        <dbReference type="Proteomes" id="UP000187209"/>
    </source>
</evidence>
<dbReference type="CDD" id="cd00180">
    <property type="entry name" value="PKc"/>
    <property type="match status" value="1"/>
</dbReference>
<dbReference type="AlphaFoldDB" id="A0A1R2ARG0"/>
<protein>
    <recommendedName>
        <fullName evidence="1">Protein kinase domain-containing protein</fullName>
    </recommendedName>
</protein>
<dbReference type="PROSITE" id="PS00108">
    <property type="entry name" value="PROTEIN_KINASE_ST"/>
    <property type="match status" value="1"/>
</dbReference>
<dbReference type="GO" id="GO:0005524">
    <property type="term" value="F:ATP binding"/>
    <property type="evidence" value="ECO:0007669"/>
    <property type="project" value="InterPro"/>
</dbReference>
<dbReference type="Pfam" id="PF00069">
    <property type="entry name" value="Pkinase"/>
    <property type="match status" value="1"/>
</dbReference>
<dbReference type="SMART" id="SM00220">
    <property type="entry name" value="S_TKc"/>
    <property type="match status" value="1"/>
</dbReference>
<evidence type="ECO:0000313" key="2">
    <source>
        <dbReference type="EMBL" id="OMJ67000.1"/>
    </source>
</evidence>
<dbReference type="SUPFAM" id="SSF56112">
    <property type="entry name" value="Protein kinase-like (PK-like)"/>
    <property type="match status" value="1"/>
</dbReference>
<dbReference type="Gene3D" id="1.10.510.10">
    <property type="entry name" value="Transferase(Phosphotransferase) domain 1"/>
    <property type="match status" value="1"/>
</dbReference>
<sequence length="372" mass="42817">MDDVIYGKLLYQRGGKVEIYQGHLNSIKQDICIKILYCDAISEANELLQETYNMMRFKDVPNIIKIYKSDLSQAKNKIFVRVLMEYFPNGDLKNLINSRFPNNYWEESELLTYLTQVSEVFALLESKNVAHRDIKPENIFVSNDKTRLIVGDLGNTKEILEELSRSIAGTPLYLSPELRIAYIEHLKGVDIKNFQHNPFKSDMYSLGLTFLYMASLKENSDMIQVSDLDNKVTLKIHELNYSLRFKDILKKMLSLDKEQRYSFHELRDCLLGTNLKNKYQNYGSLQASRSTNKLNQPTEYSNKSLASKRELYISKDQPFNNIGQPFNNIGQLYNSVGQPNNSVGQPYNSVGQPYNSVGQPYNSVGQPYNSVV</sequence>
<feature type="domain" description="Protein kinase" evidence="1">
    <location>
        <begin position="5"/>
        <end position="271"/>
    </location>
</feature>
<dbReference type="PANTHER" id="PTHR24362:SF309">
    <property type="entry name" value="PROTEIN KINASE DOMAIN-CONTAINING PROTEIN"/>
    <property type="match status" value="1"/>
</dbReference>
<dbReference type="InterPro" id="IPR011009">
    <property type="entry name" value="Kinase-like_dom_sf"/>
</dbReference>
<comment type="caution">
    <text evidence="2">The sequence shown here is derived from an EMBL/GenBank/DDBJ whole genome shotgun (WGS) entry which is preliminary data.</text>
</comment>
<name>A0A1R2ARG0_9CILI</name>
<dbReference type="GO" id="GO:0004672">
    <property type="term" value="F:protein kinase activity"/>
    <property type="evidence" value="ECO:0007669"/>
    <property type="project" value="InterPro"/>
</dbReference>